<dbReference type="GO" id="GO:0005739">
    <property type="term" value="C:mitochondrion"/>
    <property type="evidence" value="ECO:0007669"/>
    <property type="project" value="TreeGrafter"/>
</dbReference>
<reference evidence="2 3" key="2">
    <citation type="journal article" date="2021" name="Genomics">
        <title>High-quality reference genome for Clonorchis sinensis.</title>
        <authorList>
            <person name="Young N.D."/>
            <person name="Stroehlein A.J."/>
            <person name="Kinkar L."/>
            <person name="Wang T."/>
            <person name="Sohn W.M."/>
            <person name="Chang B.C.H."/>
            <person name="Kaur P."/>
            <person name="Weisz D."/>
            <person name="Dudchenko O."/>
            <person name="Aiden E.L."/>
            <person name="Korhonen P.K."/>
            <person name="Gasser R.B."/>
        </authorList>
    </citation>
    <scope>NUCLEOTIDE SEQUENCE [LARGE SCALE GENOMIC DNA]</scope>
    <source>
        <strain evidence="2">Cs-k2</strain>
    </source>
</reference>
<keyword evidence="3" id="KW-1185">Reference proteome</keyword>
<gene>
    <name evidence="2" type="ORF">CSKR_111442</name>
</gene>
<feature type="domain" description="Deoxynucleoside kinase" evidence="1">
    <location>
        <begin position="11"/>
        <end position="183"/>
    </location>
</feature>
<evidence type="ECO:0000259" key="1">
    <source>
        <dbReference type="Pfam" id="PF01712"/>
    </source>
</evidence>
<organism evidence="2 3">
    <name type="scientific">Clonorchis sinensis</name>
    <name type="common">Chinese liver fluke</name>
    <dbReference type="NCBI Taxonomy" id="79923"/>
    <lineage>
        <taxon>Eukaryota</taxon>
        <taxon>Metazoa</taxon>
        <taxon>Spiralia</taxon>
        <taxon>Lophotrochozoa</taxon>
        <taxon>Platyhelminthes</taxon>
        <taxon>Trematoda</taxon>
        <taxon>Digenea</taxon>
        <taxon>Opisthorchiida</taxon>
        <taxon>Opisthorchiata</taxon>
        <taxon>Opisthorchiidae</taxon>
        <taxon>Clonorchis</taxon>
    </lineage>
</organism>
<reference evidence="2 3" key="1">
    <citation type="journal article" date="2018" name="Biotechnol. Adv.">
        <title>Improved genomic resources and new bioinformatic workflow for the carcinogenic parasite Clonorchis sinensis: Biotechnological implications.</title>
        <authorList>
            <person name="Wang D."/>
            <person name="Korhonen P.K."/>
            <person name="Gasser R.B."/>
            <person name="Young N.D."/>
        </authorList>
    </citation>
    <scope>NUCLEOTIDE SEQUENCE [LARGE SCALE GENOMIC DNA]</scope>
    <source>
        <strain evidence="2">Cs-k2</strain>
    </source>
</reference>
<dbReference type="Gene3D" id="3.40.50.300">
    <property type="entry name" value="P-loop containing nucleotide triphosphate hydrolases"/>
    <property type="match status" value="1"/>
</dbReference>
<proteinExistence type="predicted"/>
<comment type="caution">
    <text evidence="2">The sequence shown here is derived from an EMBL/GenBank/DDBJ whole genome shotgun (WGS) entry which is preliminary data.</text>
</comment>
<keyword evidence="2" id="KW-0418">Kinase</keyword>
<dbReference type="InterPro" id="IPR050566">
    <property type="entry name" value="Deoxyribonucleoside_kinase"/>
</dbReference>
<dbReference type="Pfam" id="PF01712">
    <property type="entry name" value="dNK"/>
    <property type="match status" value="1"/>
</dbReference>
<name>A0A8T1MJ81_CLOSI</name>
<accession>A0A8T1MJ81</accession>
<dbReference type="AlphaFoldDB" id="A0A8T1MJ81"/>
<protein>
    <submittedName>
        <fullName evidence="2">Thymidine kinase 2, mitochondrial</fullName>
    </submittedName>
</protein>
<evidence type="ECO:0000313" key="2">
    <source>
        <dbReference type="EMBL" id="KAG5448791.1"/>
    </source>
</evidence>
<dbReference type="OrthoDB" id="567086at2759"/>
<keyword evidence="2" id="KW-0808">Transferase</keyword>
<dbReference type="InterPro" id="IPR027417">
    <property type="entry name" value="P-loop_NTPase"/>
</dbReference>
<dbReference type="SUPFAM" id="SSF52540">
    <property type="entry name" value="P-loop containing nucleoside triphosphate hydrolases"/>
    <property type="match status" value="1"/>
</dbReference>
<dbReference type="PANTHER" id="PTHR10513">
    <property type="entry name" value="DEOXYNUCLEOSIDE KINASE"/>
    <property type="match status" value="1"/>
</dbReference>
<dbReference type="CDD" id="cd01673">
    <property type="entry name" value="dNK"/>
    <property type="match status" value="1"/>
</dbReference>
<dbReference type="EMBL" id="NIRI02000042">
    <property type="protein sequence ID" value="KAG5448791.1"/>
    <property type="molecule type" value="Genomic_DNA"/>
</dbReference>
<dbReference type="Proteomes" id="UP000286415">
    <property type="component" value="Unassembled WGS sequence"/>
</dbReference>
<dbReference type="GO" id="GO:0019136">
    <property type="term" value="F:deoxynucleoside kinase activity"/>
    <property type="evidence" value="ECO:0007669"/>
    <property type="project" value="TreeGrafter"/>
</dbReference>
<evidence type="ECO:0000313" key="3">
    <source>
        <dbReference type="Proteomes" id="UP000286415"/>
    </source>
</evidence>
<dbReference type="PANTHER" id="PTHR10513:SF24">
    <property type="entry name" value="THYMIDINE KINASE 2, MITOCHONDRIAL"/>
    <property type="match status" value="1"/>
</dbReference>
<sequence>MGGVTKRFTVTVEGNIGCGKSTFLRYFDRLSENTEVLQEPLYLWKDARGYNLFELMYKDSTRWAVPFQAQVLVTLLDRQLRPQTAPVRLVERSIYSCRYCFVENMHSDGHISAPDYKELDNIFDWAFTKKAGPIDLIVYLRTSPTTCLDRVRRRNRAGEDSIPLAYLQSLHEHHEAWLMQGRFGPLPAPILVDALEIPVLEEYCINNVESTFWDKTHQRVQKKNRSAVAPFRCLAAMAPEDCMRAGILPGCPSLDRGNRETEVRSEPRTFRSVNSRSNHLSHLAPLITLTRWIALQRSFLYVARWLKRLEREFADRKVRGSNLTSASRLPLYRLGQPDSIPALVLPLGGVAVRHRKGATAERSFLKIALCCMPANA</sequence>
<dbReference type="InterPro" id="IPR031314">
    <property type="entry name" value="DNK_dom"/>
</dbReference>